<comment type="caution">
    <text evidence="1">The sequence shown here is derived from an EMBL/GenBank/DDBJ whole genome shotgun (WGS) entry which is preliminary data.</text>
</comment>
<proteinExistence type="predicted"/>
<dbReference type="EMBL" id="JACSEA010000022">
    <property type="protein sequence ID" value="KAF7380151.1"/>
    <property type="molecule type" value="Genomic_DNA"/>
</dbReference>
<organism evidence="1 2">
    <name type="scientific">Vespula vulgaris</name>
    <name type="common">Yellow jacket</name>
    <name type="synonym">Wasp</name>
    <dbReference type="NCBI Taxonomy" id="7454"/>
    <lineage>
        <taxon>Eukaryota</taxon>
        <taxon>Metazoa</taxon>
        <taxon>Ecdysozoa</taxon>
        <taxon>Arthropoda</taxon>
        <taxon>Hexapoda</taxon>
        <taxon>Insecta</taxon>
        <taxon>Pterygota</taxon>
        <taxon>Neoptera</taxon>
        <taxon>Endopterygota</taxon>
        <taxon>Hymenoptera</taxon>
        <taxon>Apocrita</taxon>
        <taxon>Aculeata</taxon>
        <taxon>Vespoidea</taxon>
        <taxon>Vespidae</taxon>
        <taxon>Vespinae</taxon>
        <taxon>Vespula</taxon>
    </lineage>
</organism>
<dbReference type="Proteomes" id="UP000614350">
    <property type="component" value="Unassembled WGS sequence"/>
</dbReference>
<accession>A0A834J0V9</accession>
<gene>
    <name evidence="1" type="ORF">HZH66_014506</name>
</gene>
<name>A0A834J0V9_VESVU</name>
<evidence type="ECO:0000313" key="1">
    <source>
        <dbReference type="EMBL" id="KAF7380151.1"/>
    </source>
</evidence>
<dbReference type="AlphaFoldDB" id="A0A834J0V9"/>
<protein>
    <submittedName>
        <fullName evidence="1">Uncharacterized protein</fullName>
    </submittedName>
</protein>
<evidence type="ECO:0000313" key="2">
    <source>
        <dbReference type="Proteomes" id="UP000614350"/>
    </source>
</evidence>
<sequence>MSGKVNDFRQKEYAVVTINITGPLILLGTTGSSNTSTLIRKCEEISFDTSTLLQDPNQNGGLSSFGGVMSYAAGTLASQL</sequence>
<keyword evidence="2" id="KW-1185">Reference proteome</keyword>
<reference evidence="1" key="1">
    <citation type="journal article" date="2020" name="G3 (Bethesda)">
        <title>High-Quality Assemblies for Three Invasive Social Wasps from the &lt;i&gt;Vespula&lt;/i&gt; Genus.</title>
        <authorList>
            <person name="Harrop T.W.R."/>
            <person name="Guhlin J."/>
            <person name="McLaughlin G.M."/>
            <person name="Permina E."/>
            <person name="Stockwell P."/>
            <person name="Gilligan J."/>
            <person name="Le Lec M.F."/>
            <person name="Gruber M.A.M."/>
            <person name="Quinn O."/>
            <person name="Lovegrove M."/>
            <person name="Duncan E.J."/>
            <person name="Remnant E.J."/>
            <person name="Van Eeckhoven J."/>
            <person name="Graham B."/>
            <person name="Knapp R.A."/>
            <person name="Langford K.W."/>
            <person name="Kronenberg Z."/>
            <person name="Press M.O."/>
            <person name="Eacker S.M."/>
            <person name="Wilson-Rankin E.E."/>
            <person name="Purcell J."/>
            <person name="Lester P.J."/>
            <person name="Dearden P.K."/>
        </authorList>
    </citation>
    <scope>NUCLEOTIDE SEQUENCE</scope>
    <source>
        <strain evidence="1">Marl-1</strain>
    </source>
</reference>